<evidence type="ECO:0000313" key="1">
    <source>
        <dbReference type="EMBL" id="NWC37641.1"/>
    </source>
</evidence>
<accession>A0A7Y8CNS7</accession>
<evidence type="ECO:0000313" key="2">
    <source>
        <dbReference type="Proteomes" id="UP000520592"/>
    </source>
</evidence>
<organism evidence="1 2">
    <name type="scientific">Pseudomonas gingeri</name>
    <dbReference type="NCBI Taxonomy" id="117681"/>
    <lineage>
        <taxon>Bacteria</taxon>
        <taxon>Pseudomonadati</taxon>
        <taxon>Pseudomonadota</taxon>
        <taxon>Gammaproteobacteria</taxon>
        <taxon>Pseudomonadales</taxon>
        <taxon>Pseudomonadaceae</taxon>
        <taxon>Pseudomonas</taxon>
    </lineage>
</organism>
<protein>
    <submittedName>
        <fullName evidence="1">PilZ domain-containing protein</fullName>
    </submittedName>
</protein>
<comment type="caution">
    <text evidence="1">The sequence shown here is derived from an EMBL/GenBank/DDBJ whole genome shotgun (WGS) entry which is preliminary data.</text>
</comment>
<name>A0A7Y8CNS7_9PSED</name>
<dbReference type="AlphaFoldDB" id="A0A7Y8CNS7"/>
<reference evidence="1 2" key="1">
    <citation type="submission" date="2020-04" db="EMBL/GenBank/DDBJ databases">
        <title>Molecular characterization of pseudomonads from Agaricus bisporus reveal novel blotch 2 pathogens in Western Europe.</title>
        <authorList>
            <person name="Taparia T."/>
            <person name="Krijger M."/>
            <person name="Haynes E."/>
            <person name="Elpinstone J.G."/>
            <person name="Noble R."/>
            <person name="Van Der Wolf J."/>
        </authorList>
    </citation>
    <scope>NUCLEOTIDE SEQUENCE [LARGE SCALE GENOMIC DNA]</scope>
    <source>
        <strain evidence="1 2">IPO3737</strain>
    </source>
</reference>
<dbReference type="EMBL" id="JACAQD010000222">
    <property type="protein sequence ID" value="NWC37641.1"/>
    <property type="molecule type" value="Genomic_DNA"/>
</dbReference>
<dbReference type="Proteomes" id="UP000520592">
    <property type="component" value="Unassembled WGS sequence"/>
</dbReference>
<proteinExistence type="predicted"/>
<gene>
    <name evidence="1" type="ORF">HX876_35470</name>
</gene>
<feature type="non-terminal residue" evidence="1">
    <location>
        <position position="1"/>
    </location>
</feature>
<sequence>HEDAEPTPQQLEALAREWVSRHASEFSHEAFVAPALD</sequence>